<sequence length="198" mass="21894">MRKGLSTKVWITGSYMVNNGIGDPGQNKKVLDATIHNNYGIDNNFLPMTSLQEKVQLYKKSGSQTGLLKRRSKQSSSDAMKDEIFPYRKNFSGKMKPKKKDDLEQVGGLLNNLVAFFSLLTQKNKMRDYTNPTLPVASSAINATGQFSLGLDGKKIESETNVLLASIENMQYAVTLDVVNRCSDSYCSQGSIGSTLYI</sequence>
<protein>
    <submittedName>
        <fullName evidence="1">Uncharacterized protein</fullName>
    </submittedName>
</protein>
<evidence type="ECO:0000313" key="1">
    <source>
        <dbReference type="EMBL" id="CAH1426036.1"/>
    </source>
</evidence>
<name>A0AAU9MG53_9ASTR</name>
<dbReference type="AlphaFoldDB" id="A0AAU9MG53"/>
<gene>
    <name evidence="1" type="ORF">LVIROSA_LOCUS13140</name>
</gene>
<reference evidence="1 2" key="1">
    <citation type="submission" date="2022-01" db="EMBL/GenBank/DDBJ databases">
        <authorList>
            <person name="Xiong W."/>
            <person name="Schranz E."/>
        </authorList>
    </citation>
    <scope>NUCLEOTIDE SEQUENCE [LARGE SCALE GENOMIC DNA]</scope>
</reference>
<proteinExistence type="predicted"/>
<keyword evidence="2" id="KW-1185">Reference proteome</keyword>
<organism evidence="1 2">
    <name type="scientific">Lactuca virosa</name>
    <dbReference type="NCBI Taxonomy" id="75947"/>
    <lineage>
        <taxon>Eukaryota</taxon>
        <taxon>Viridiplantae</taxon>
        <taxon>Streptophyta</taxon>
        <taxon>Embryophyta</taxon>
        <taxon>Tracheophyta</taxon>
        <taxon>Spermatophyta</taxon>
        <taxon>Magnoliopsida</taxon>
        <taxon>eudicotyledons</taxon>
        <taxon>Gunneridae</taxon>
        <taxon>Pentapetalae</taxon>
        <taxon>asterids</taxon>
        <taxon>campanulids</taxon>
        <taxon>Asterales</taxon>
        <taxon>Asteraceae</taxon>
        <taxon>Cichorioideae</taxon>
        <taxon>Cichorieae</taxon>
        <taxon>Lactucinae</taxon>
        <taxon>Lactuca</taxon>
    </lineage>
</organism>
<accession>A0AAU9MG53</accession>
<dbReference type="EMBL" id="CAKMRJ010002223">
    <property type="protein sequence ID" value="CAH1426036.1"/>
    <property type="molecule type" value="Genomic_DNA"/>
</dbReference>
<dbReference type="Proteomes" id="UP001157418">
    <property type="component" value="Unassembled WGS sequence"/>
</dbReference>
<evidence type="ECO:0000313" key="2">
    <source>
        <dbReference type="Proteomes" id="UP001157418"/>
    </source>
</evidence>
<comment type="caution">
    <text evidence="1">The sequence shown here is derived from an EMBL/GenBank/DDBJ whole genome shotgun (WGS) entry which is preliminary data.</text>
</comment>